<feature type="compositionally biased region" description="Basic and acidic residues" evidence="1">
    <location>
        <begin position="38"/>
        <end position="50"/>
    </location>
</feature>
<feature type="domain" description="DUF3347" evidence="3">
    <location>
        <begin position="68"/>
        <end position="140"/>
    </location>
</feature>
<sequence>MKRVFRNAVFFAAIAGSLSLASCRDNKGNEEESMPMQNEHHQESETSMKEMQDTAAAPEFNDKITGRIYEAYTGVKDALVADNAVEAQKSAQKILNEIKKDTERAELANAANKIMATEDINVQREAFSSLASAMEPVLKGALASGEIYKQYCPMAFEGEGGYWYSSTKQIRNPYFGDKMLNCGRTEETLN</sequence>
<keyword evidence="5" id="KW-1185">Reference proteome</keyword>
<dbReference type="EMBL" id="JAVRHK010000001">
    <property type="protein sequence ID" value="MDT0674979.1"/>
    <property type="molecule type" value="Genomic_DNA"/>
</dbReference>
<reference evidence="4 5" key="1">
    <citation type="submission" date="2023-09" db="EMBL/GenBank/DDBJ databases">
        <authorList>
            <person name="Rey-Velasco X."/>
        </authorList>
    </citation>
    <scope>NUCLEOTIDE SEQUENCE [LARGE SCALE GENOMIC DNA]</scope>
    <source>
        <strain evidence="4 5">F117</strain>
    </source>
</reference>
<keyword evidence="2" id="KW-0732">Signal</keyword>
<evidence type="ECO:0000256" key="1">
    <source>
        <dbReference type="SAM" id="MobiDB-lite"/>
    </source>
</evidence>
<dbReference type="PROSITE" id="PS51257">
    <property type="entry name" value="PROKAR_LIPOPROTEIN"/>
    <property type="match status" value="1"/>
</dbReference>
<dbReference type="RefSeq" id="WP_311501427.1">
    <property type="nucleotide sequence ID" value="NZ_JAVRHK010000001.1"/>
</dbReference>
<organism evidence="4 5">
    <name type="scientific">Autumnicola musiva</name>
    <dbReference type="NCBI Taxonomy" id="3075589"/>
    <lineage>
        <taxon>Bacteria</taxon>
        <taxon>Pseudomonadati</taxon>
        <taxon>Bacteroidota</taxon>
        <taxon>Flavobacteriia</taxon>
        <taxon>Flavobacteriales</taxon>
        <taxon>Flavobacteriaceae</taxon>
        <taxon>Autumnicola</taxon>
    </lineage>
</organism>
<name>A0ABU3D0I7_9FLAO</name>
<evidence type="ECO:0000313" key="5">
    <source>
        <dbReference type="Proteomes" id="UP001262582"/>
    </source>
</evidence>
<accession>A0ABU3D0I7</accession>
<comment type="caution">
    <text evidence="4">The sequence shown here is derived from an EMBL/GenBank/DDBJ whole genome shotgun (WGS) entry which is preliminary data.</text>
</comment>
<dbReference type="Pfam" id="PF11827">
    <property type="entry name" value="DUF3347"/>
    <property type="match status" value="1"/>
</dbReference>
<evidence type="ECO:0000259" key="3">
    <source>
        <dbReference type="Pfam" id="PF11827"/>
    </source>
</evidence>
<feature type="chain" id="PRO_5046079035" evidence="2">
    <location>
        <begin position="22"/>
        <end position="190"/>
    </location>
</feature>
<feature type="signal peptide" evidence="2">
    <location>
        <begin position="1"/>
        <end position="21"/>
    </location>
</feature>
<gene>
    <name evidence="4" type="ORF">RM539_00085</name>
</gene>
<dbReference type="InterPro" id="IPR021782">
    <property type="entry name" value="DUF3347"/>
</dbReference>
<proteinExistence type="predicted"/>
<dbReference type="Proteomes" id="UP001262582">
    <property type="component" value="Unassembled WGS sequence"/>
</dbReference>
<evidence type="ECO:0000256" key="2">
    <source>
        <dbReference type="SAM" id="SignalP"/>
    </source>
</evidence>
<protein>
    <submittedName>
        <fullName evidence="4">DUF3347 domain-containing protein</fullName>
    </submittedName>
</protein>
<evidence type="ECO:0000313" key="4">
    <source>
        <dbReference type="EMBL" id="MDT0674979.1"/>
    </source>
</evidence>
<feature type="region of interest" description="Disordered" evidence="1">
    <location>
        <begin position="25"/>
        <end position="50"/>
    </location>
</feature>